<dbReference type="HOGENOM" id="CLU_1187460_0_0_1"/>
<dbReference type="InterPro" id="IPR029058">
    <property type="entry name" value="AB_hydrolase_fold"/>
</dbReference>
<dbReference type="EMBL" id="KN832458">
    <property type="protein sequence ID" value="KIN92712.1"/>
    <property type="molecule type" value="Genomic_DNA"/>
</dbReference>
<sequence length="235" mass="25617">MAYQYSKQPWKALYLAIQVPVTLFVRLPVWAVTYIFSSARPRPTWSWRHAIAVALLRRVTATAALVGGFGPVPDHRTITPAKNGEGIWIDGVPHLITAELKVWTTLSNVEPIRIPGYWLGKKGVSHIPDSPVRPGEKVFIFFHGGGYTVECAHPDGGTANIPRALIELDPHIPRALAVEYRLSSTHPLPDRHPFPTALLDALAGYNYLVNVVGYSPHDIIAAGDSAGGNLALALV</sequence>
<dbReference type="InterPro" id="IPR013094">
    <property type="entry name" value="AB_hydrolase_3"/>
</dbReference>
<evidence type="ECO:0000313" key="5">
    <source>
        <dbReference type="Proteomes" id="UP000054217"/>
    </source>
</evidence>
<dbReference type="PANTHER" id="PTHR48081:SF8">
    <property type="entry name" value="ALPHA_BETA HYDROLASE FOLD-3 DOMAIN-CONTAINING PROTEIN-RELATED"/>
    <property type="match status" value="1"/>
</dbReference>
<dbReference type="PANTHER" id="PTHR48081">
    <property type="entry name" value="AB HYDROLASE SUPERFAMILY PROTEIN C4A8.06C"/>
    <property type="match status" value="1"/>
</dbReference>
<dbReference type="FunCoup" id="A0A0C3I680">
    <property type="interactions" value="146"/>
</dbReference>
<organism evidence="4 5">
    <name type="scientific">Pisolithus tinctorius Marx 270</name>
    <dbReference type="NCBI Taxonomy" id="870435"/>
    <lineage>
        <taxon>Eukaryota</taxon>
        <taxon>Fungi</taxon>
        <taxon>Dikarya</taxon>
        <taxon>Basidiomycota</taxon>
        <taxon>Agaricomycotina</taxon>
        <taxon>Agaricomycetes</taxon>
        <taxon>Agaricomycetidae</taxon>
        <taxon>Boletales</taxon>
        <taxon>Sclerodermatineae</taxon>
        <taxon>Pisolithaceae</taxon>
        <taxon>Pisolithus</taxon>
    </lineage>
</organism>
<reference evidence="4 5" key="1">
    <citation type="submission" date="2014-04" db="EMBL/GenBank/DDBJ databases">
        <authorList>
            <consortium name="DOE Joint Genome Institute"/>
            <person name="Kuo A."/>
            <person name="Kohler A."/>
            <person name="Costa M.D."/>
            <person name="Nagy L.G."/>
            <person name="Floudas D."/>
            <person name="Copeland A."/>
            <person name="Barry K.W."/>
            <person name="Cichocki N."/>
            <person name="Veneault-Fourrey C."/>
            <person name="LaButti K."/>
            <person name="Lindquist E.A."/>
            <person name="Lipzen A."/>
            <person name="Lundell T."/>
            <person name="Morin E."/>
            <person name="Murat C."/>
            <person name="Sun H."/>
            <person name="Tunlid A."/>
            <person name="Henrissat B."/>
            <person name="Grigoriev I.V."/>
            <person name="Hibbett D.S."/>
            <person name="Martin F."/>
            <person name="Nordberg H.P."/>
            <person name="Cantor M.N."/>
            <person name="Hua S.X."/>
        </authorList>
    </citation>
    <scope>NUCLEOTIDE SEQUENCE [LARGE SCALE GENOMIC DNA]</scope>
    <source>
        <strain evidence="4 5">Marx 270</strain>
    </source>
</reference>
<evidence type="ECO:0000259" key="3">
    <source>
        <dbReference type="Pfam" id="PF07859"/>
    </source>
</evidence>
<reference evidence="5" key="2">
    <citation type="submission" date="2015-01" db="EMBL/GenBank/DDBJ databases">
        <title>Evolutionary Origins and Diversification of the Mycorrhizal Mutualists.</title>
        <authorList>
            <consortium name="DOE Joint Genome Institute"/>
            <consortium name="Mycorrhizal Genomics Consortium"/>
            <person name="Kohler A."/>
            <person name="Kuo A."/>
            <person name="Nagy L.G."/>
            <person name="Floudas D."/>
            <person name="Copeland A."/>
            <person name="Barry K.W."/>
            <person name="Cichocki N."/>
            <person name="Veneault-Fourrey C."/>
            <person name="LaButti K."/>
            <person name="Lindquist E.A."/>
            <person name="Lipzen A."/>
            <person name="Lundell T."/>
            <person name="Morin E."/>
            <person name="Murat C."/>
            <person name="Riley R."/>
            <person name="Ohm R."/>
            <person name="Sun H."/>
            <person name="Tunlid A."/>
            <person name="Henrissat B."/>
            <person name="Grigoriev I.V."/>
            <person name="Hibbett D.S."/>
            <person name="Martin F."/>
        </authorList>
    </citation>
    <scope>NUCLEOTIDE SEQUENCE [LARGE SCALE GENOMIC DNA]</scope>
    <source>
        <strain evidence="5">Marx 270</strain>
    </source>
</reference>
<dbReference type="Proteomes" id="UP000054217">
    <property type="component" value="Unassembled WGS sequence"/>
</dbReference>
<keyword evidence="2" id="KW-0472">Membrane</keyword>
<dbReference type="OrthoDB" id="2152029at2759"/>
<dbReference type="STRING" id="870435.A0A0C3I680"/>
<proteinExistence type="predicted"/>
<feature type="transmembrane region" description="Helical" evidence="2">
    <location>
        <begin position="12"/>
        <end position="36"/>
    </location>
</feature>
<evidence type="ECO:0000256" key="2">
    <source>
        <dbReference type="SAM" id="Phobius"/>
    </source>
</evidence>
<dbReference type="GO" id="GO:0016787">
    <property type="term" value="F:hydrolase activity"/>
    <property type="evidence" value="ECO:0007669"/>
    <property type="project" value="UniProtKB-KW"/>
</dbReference>
<keyword evidence="2" id="KW-0812">Transmembrane</keyword>
<protein>
    <recommendedName>
        <fullName evidence="3">Alpha/beta hydrolase fold-3 domain-containing protein</fullName>
    </recommendedName>
</protein>
<dbReference type="SUPFAM" id="SSF53474">
    <property type="entry name" value="alpha/beta-Hydrolases"/>
    <property type="match status" value="1"/>
</dbReference>
<accession>A0A0C3I680</accession>
<keyword evidence="2" id="KW-1133">Transmembrane helix</keyword>
<dbReference type="InterPro" id="IPR050300">
    <property type="entry name" value="GDXG_lipolytic_enzyme"/>
</dbReference>
<feature type="domain" description="Alpha/beta hydrolase fold-3" evidence="3">
    <location>
        <begin position="140"/>
        <end position="234"/>
    </location>
</feature>
<dbReference type="Gene3D" id="3.40.50.1820">
    <property type="entry name" value="alpha/beta hydrolase"/>
    <property type="match status" value="1"/>
</dbReference>
<dbReference type="AlphaFoldDB" id="A0A0C3I680"/>
<dbReference type="InParanoid" id="A0A0C3I680"/>
<name>A0A0C3I680_PISTI</name>
<keyword evidence="1" id="KW-0378">Hydrolase</keyword>
<feature type="non-terminal residue" evidence="4">
    <location>
        <position position="235"/>
    </location>
</feature>
<evidence type="ECO:0000313" key="4">
    <source>
        <dbReference type="EMBL" id="KIN92712.1"/>
    </source>
</evidence>
<keyword evidence="5" id="KW-1185">Reference proteome</keyword>
<evidence type="ECO:0000256" key="1">
    <source>
        <dbReference type="ARBA" id="ARBA00022801"/>
    </source>
</evidence>
<gene>
    <name evidence="4" type="ORF">M404DRAFT_761128</name>
</gene>
<dbReference type="Pfam" id="PF07859">
    <property type="entry name" value="Abhydrolase_3"/>
    <property type="match status" value="1"/>
</dbReference>